<protein>
    <recommendedName>
        <fullName evidence="5">LKB1 serine/threonine kinase interacting protein 1 N-terminal domain-containing protein</fullName>
    </recommendedName>
</protein>
<dbReference type="InterPro" id="IPR001611">
    <property type="entry name" value="Leu-rich_rpt"/>
</dbReference>
<dbReference type="SUPFAM" id="SSF52058">
    <property type="entry name" value="L domain-like"/>
    <property type="match status" value="1"/>
</dbReference>
<keyword evidence="2" id="KW-0963">Cytoplasm</keyword>
<keyword evidence="4" id="KW-0677">Repeat</keyword>
<dbReference type="GO" id="GO:0005737">
    <property type="term" value="C:cytoplasm"/>
    <property type="evidence" value="ECO:0007669"/>
    <property type="project" value="UniProtKB-SubCell"/>
</dbReference>
<keyword evidence="3" id="KW-0433">Leucine-rich repeat</keyword>
<comment type="subcellular location">
    <subcellularLocation>
        <location evidence="1">Cytoplasm</location>
    </subcellularLocation>
</comment>
<evidence type="ECO:0000256" key="3">
    <source>
        <dbReference type="ARBA" id="ARBA00022614"/>
    </source>
</evidence>
<evidence type="ECO:0000256" key="2">
    <source>
        <dbReference type="ARBA" id="ARBA00022490"/>
    </source>
</evidence>
<dbReference type="Proteomes" id="UP000694700">
    <property type="component" value="Unplaced"/>
</dbReference>
<evidence type="ECO:0000313" key="7">
    <source>
        <dbReference type="Proteomes" id="UP000694700"/>
    </source>
</evidence>
<evidence type="ECO:0000256" key="4">
    <source>
        <dbReference type="ARBA" id="ARBA00022737"/>
    </source>
</evidence>
<dbReference type="GO" id="GO:0008104">
    <property type="term" value="P:intracellular protein localization"/>
    <property type="evidence" value="ECO:0007669"/>
    <property type="project" value="TreeGrafter"/>
</dbReference>
<organism evidence="6 7">
    <name type="scientific">Cyprinus carpio</name>
    <name type="common">Common carp</name>
    <dbReference type="NCBI Taxonomy" id="7962"/>
    <lineage>
        <taxon>Eukaryota</taxon>
        <taxon>Metazoa</taxon>
        <taxon>Chordata</taxon>
        <taxon>Craniata</taxon>
        <taxon>Vertebrata</taxon>
        <taxon>Euteleostomi</taxon>
        <taxon>Actinopterygii</taxon>
        <taxon>Neopterygii</taxon>
        <taxon>Teleostei</taxon>
        <taxon>Ostariophysi</taxon>
        <taxon>Cypriniformes</taxon>
        <taxon>Cyprinidae</taxon>
        <taxon>Cyprininae</taxon>
        <taxon>Cyprinus</taxon>
    </lineage>
</organism>
<proteinExistence type="predicted"/>
<evidence type="ECO:0000256" key="1">
    <source>
        <dbReference type="ARBA" id="ARBA00004496"/>
    </source>
</evidence>
<dbReference type="PROSITE" id="PS51450">
    <property type="entry name" value="LRR"/>
    <property type="match status" value="1"/>
</dbReference>
<dbReference type="Gene3D" id="3.80.10.10">
    <property type="entry name" value="Ribonuclease Inhibitor"/>
    <property type="match status" value="1"/>
</dbReference>
<reference evidence="6" key="1">
    <citation type="submission" date="2025-08" db="UniProtKB">
        <authorList>
            <consortium name="Ensembl"/>
        </authorList>
    </citation>
    <scope>IDENTIFICATION</scope>
</reference>
<feature type="domain" description="LKB1 serine/threonine kinase interacting protein 1 N-terminal" evidence="5">
    <location>
        <begin position="18"/>
        <end position="68"/>
    </location>
</feature>
<sequence length="236" mass="26277">MSSTQATMPYVLAALFIGDSVLDDSSTLTLQVGCLQHLTQLFERHLLSRTHQHGFLALPSHPADTKTVSLKLVNPPGVKLQYVVKIFPFKSLKHLELKRIPPHCLEGLRGVYSQLEVFTCSKGVSSLEEISSQLYLVTYIGICIHNKIQDCAEFLKPLTELEHLNLAYNNLQKAPVLGLSAQAKLTTLILRNNELETISGVEQLSSLQSLDLVYNLLMEHSQLAPLSLLHNLNTVR</sequence>
<dbReference type="Pfam" id="PF13855">
    <property type="entry name" value="LRR_8"/>
    <property type="match status" value="1"/>
</dbReference>
<evidence type="ECO:0000313" key="6">
    <source>
        <dbReference type="Ensembl" id="ENSCCRP00015007334.1"/>
    </source>
</evidence>
<accession>A0A8C1SFL0</accession>
<dbReference type="PANTHER" id="PTHR15454:SF69">
    <property type="entry name" value="SERINE_THREONINE-PROTEIN KINASE 11-INTERACTING PROTEIN"/>
    <property type="match status" value="1"/>
</dbReference>
<dbReference type="InterPro" id="IPR031782">
    <property type="entry name" value="LIP1_N"/>
</dbReference>
<evidence type="ECO:0000259" key="5">
    <source>
        <dbReference type="Pfam" id="PF15904"/>
    </source>
</evidence>
<dbReference type="Pfam" id="PF15904">
    <property type="entry name" value="LIP1"/>
    <property type="match status" value="1"/>
</dbReference>
<dbReference type="PANTHER" id="PTHR15454">
    <property type="entry name" value="NISCHARIN RELATED"/>
    <property type="match status" value="1"/>
</dbReference>
<dbReference type="AlphaFoldDB" id="A0A8C1SFL0"/>
<name>A0A8C1SFL0_CYPCA</name>
<dbReference type="InterPro" id="IPR032675">
    <property type="entry name" value="LRR_dom_sf"/>
</dbReference>
<dbReference type="Ensembl" id="ENSCCRT00015007628.1">
    <property type="protein sequence ID" value="ENSCCRP00015007334.1"/>
    <property type="gene ID" value="ENSCCRG00015003677.1"/>
</dbReference>